<keyword evidence="3" id="KW-1185">Reference proteome</keyword>
<dbReference type="Proteomes" id="UP000621455">
    <property type="component" value="Unassembled WGS sequence"/>
</dbReference>
<reference evidence="2 3" key="1">
    <citation type="submission" date="2019-10" db="EMBL/GenBank/DDBJ databases">
        <title>Taxonomy of Antarctic Massilia spp.: description of Massilia rubra sp. nov., Massilia aquatica sp. nov., Massilia mucilaginosa sp. nov., Massilia frigida sp. nov. isolated from streams, lakes and regoliths.</title>
        <authorList>
            <person name="Holochova P."/>
            <person name="Sedlacek I."/>
            <person name="Kralova S."/>
            <person name="Maslanova I."/>
            <person name="Busse H.-J."/>
            <person name="Stankova E."/>
            <person name="Vrbovska V."/>
            <person name="Kovarovic V."/>
            <person name="Bartak M."/>
            <person name="Svec P."/>
            <person name="Pantucek R."/>
        </authorList>
    </citation>
    <scope>NUCLEOTIDE SEQUENCE [LARGE SCALE GENOMIC DNA]</scope>
    <source>
        <strain evidence="2 3">CCM 8695</strain>
    </source>
</reference>
<feature type="domain" description="Tc1-like transposase DDE" evidence="1">
    <location>
        <begin position="28"/>
        <end position="177"/>
    </location>
</feature>
<comment type="caution">
    <text evidence="2">The sequence shown here is derived from an EMBL/GenBank/DDBJ whole genome shotgun (WGS) entry which is preliminary data.</text>
</comment>
<sequence length="227" mass="26080">MPKVDSEYVARMEDVLDLYAEPHDPRRPVVCFDESPTQLIGHARRAEPAPPGTPARIDYEYVRNGTANLFVFYGVHAGWRHVAVTEQRTSRQFAQQMQALVDVHWPEADVIRVVLDNLSTHSIAALYNTFEPGAARRIARKLEFHYVPKHASWLNMVEISVLKQQCLARCIADKETLVREIAVWEKCRNDAAAQIQWMFTIEKARTKLGRVYQPLEQARQEDAIKEA</sequence>
<name>A0ABX0NF20_9BURK</name>
<dbReference type="Pfam" id="PF13358">
    <property type="entry name" value="DDE_3"/>
    <property type="match status" value="1"/>
</dbReference>
<protein>
    <submittedName>
        <fullName evidence="2">IS630 family transposase</fullName>
    </submittedName>
</protein>
<dbReference type="EMBL" id="WHJG01000060">
    <property type="protein sequence ID" value="NHZ83724.1"/>
    <property type="molecule type" value="Genomic_DNA"/>
</dbReference>
<proteinExistence type="predicted"/>
<evidence type="ECO:0000259" key="1">
    <source>
        <dbReference type="Pfam" id="PF13358"/>
    </source>
</evidence>
<evidence type="ECO:0000313" key="2">
    <source>
        <dbReference type="EMBL" id="NHZ83724.1"/>
    </source>
</evidence>
<dbReference type="InterPro" id="IPR038717">
    <property type="entry name" value="Tc1-like_DDE_dom"/>
</dbReference>
<gene>
    <name evidence="2" type="ORF">F2P44_31315</name>
</gene>
<organism evidence="2 3">
    <name type="scientific">Massilia frigida</name>
    <dbReference type="NCBI Taxonomy" id="2609281"/>
    <lineage>
        <taxon>Bacteria</taxon>
        <taxon>Pseudomonadati</taxon>
        <taxon>Pseudomonadota</taxon>
        <taxon>Betaproteobacteria</taxon>
        <taxon>Burkholderiales</taxon>
        <taxon>Oxalobacteraceae</taxon>
        <taxon>Telluria group</taxon>
        <taxon>Massilia</taxon>
    </lineage>
</organism>
<dbReference type="InterPro" id="IPR047655">
    <property type="entry name" value="Transpos_IS630-like"/>
</dbReference>
<accession>A0ABX0NF20</accession>
<evidence type="ECO:0000313" key="3">
    <source>
        <dbReference type="Proteomes" id="UP000621455"/>
    </source>
</evidence>
<dbReference type="NCBIfam" id="NF033545">
    <property type="entry name" value="transpos_IS630"/>
    <property type="match status" value="1"/>
</dbReference>